<keyword evidence="3" id="KW-1185">Reference proteome</keyword>
<organism evidence="2 3">
    <name type="scientific">Hyella patelloides LEGE 07179</name>
    <dbReference type="NCBI Taxonomy" id="945734"/>
    <lineage>
        <taxon>Bacteria</taxon>
        <taxon>Bacillati</taxon>
        <taxon>Cyanobacteriota</taxon>
        <taxon>Cyanophyceae</taxon>
        <taxon>Pleurocapsales</taxon>
        <taxon>Hyellaceae</taxon>
        <taxon>Hyella</taxon>
    </lineage>
</organism>
<evidence type="ECO:0000313" key="2">
    <source>
        <dbReference type="EMBL" id="VEP16767.1"/>
    </source>
</evidence>
<proteinExistence type="predicted"/>
<dbReference type="AlphaFoldDB" id="A0A563VZH1"/>
<name>A0A563VZH1_9CYAN</name>
<evidence type="ECO:0000256" key="1">
    <source>
        <dbReference type="SAM" id="MobiDB-lite"/>
    </source>
</evidence>
<reference evidence="2 3" key="1">
    <citation type="submission" date="2019-01" db="EMBL/GenBank/DDBJ databases">
        <authorList>
            <person name="Brito A."/>
        </authorList>
    </citation>
    <scope>NUCLEOTIDE SEQUENCE [LARGE SCALE GENOMIC DNA]</scope>
    <source>
        <strain evidence="2">1</strain>
    </source>
</reference>
<feature type="compositionally biased region" description="Polar residues" evidence="1">
    <location>
        <begin position="58"/>
        <end position="72"/>
    </location>
</feature>
<evidence type="ECO:0000313" key="3">
    <source>
        <dbReference type="Proteomes" id="UP000320055"/>
    </source>
</evidence>
<dbReference type="Proteomes" id="UP000320055">
    <property type="component" value="Unassembled WGS sequence"/>
</dbReference>
<sequence length="120" mass="13879">MTDGSRRIRRRRITSSENPTEEARTFSPPTADRRRIRRTSTSSENPPEKETPPLPSAITESPFSEENKKNSSIITGIDQIRAELIDDQRFSLVESEYCDETHDWGEGASDEYWHFLGQYE</sequence>
<dbReference type="EMBL" id="CAACVJ010000437">
    <property type="protein sequence ID" value="VEP16767.1"/>
    <property type="molecule type" value="Genomic_DNA"/>
</dbReference>
<protein>
    <submittedName>
        <fullName evidence="2">Uncharacterized protein</fullName>
    </submittedName>
</protein>
<accession>A0A563VZH1</accession>
<gene>
    <name evidence="2" type="ORF">H1P_4920006</name>
</gene>
<feature type="region of interest" description="Disordered" evidence="1">
    <location>
        <begin position="1"/>
        <end position="72"/>
    </location>
</feature>